<gene>
    <name evidence="1" type="ORF">CLOSAC_41440</name>
</gene>
<dbReference type="AlphaFoldDB" id="A0A1S8MR98"/>
<accession>A0A1S8MR98</accession>
<protein>
    <submittedName>
        <fullName evidence="1">Uncharacterized protein</fullName>
    </submittedName>
</protein>
<dbReference type="RefSeq" id="WP_022744400.1">
    <property type="nucleotide sequence ID" value="NZ_CP016086.1"/>
</dbReference>
<reference evidence="1 2" key="1">
    <citation type="submission" date="2016-05" db="EMBL/GenBank/DDBJ databases">
        <title>Microbial solvent formation.</title>
        <authorList>
            <person name="Poehlein A."/>
            <person name="Montoya Solano J.D."/>
            <person name="Flitsch S."/>
            <person name="Krabben P."/>
            <person name="Duerre P."/>
            <person name="Daniel R."/>
        </authorList>
    </citation>
    <scope>NUCLEOTIDE SEQUENCE [LARGE SCALE GENOMIC DNA]</scope>
    <source>
        <strain evidence="1 2">L1-8</strain>
    </source>
</reference>
<dbReference type="STRING" id="169679.CSACC_11040"/>
<comment type="caution">
    <text evidence="1">The sequence shown here is derived from an EMBL/GenBank/DDBJ whole genome shotgun (WGS) entry which is preliminary data.</text>
</comment>
<dbReference type="Proteomes" id="UP000191154">
    <property type="component" value="Unassembled WGS sequence"/>
</dbReference>
<evidence type="ECO:0000313" key="1">
    <source>
        <dbReference type="EMBL" id="OOM06716.1"/>
    </source>
</evidence>
<name>A0A1S8MR98_CLOSA</name>
<dbReference type="EMBL" id="LZYZ01000009">
    <property type="protein sequence ID" value="OOM06716.1"/>
    <property type="molecule type" value="Genomic_DNA"/>
</dbReference>
<evidence type="ECO:0000313" key="2">
    <source>
        <dbReference type="Proteomes" id="UP000191154"/>
    </source>
</evidence>
<organism evidence="1 2">
    <name type="scientific">Clostridium saccharobutylicum</name>
    <dbReference type="NCBI Taxonomy" id="169679"/>
    <lineage>
        <taxon>Bacteria</taxon>
        <taxon>Bacillati</taxon>
        <taxon>Bacillota</taxon>
        <taxon>Clostridia</taxon>
        <taxon>Eubacteriales</taxon>
        <taxon>Clostridiaceae</taxon>
        <taxon>Clostridium</taxon>
    </lineage>
</organism>
<dbReference type="GeneID" id="55473628"/>
<proteinExistence type="predicted"/>
<sequence length="103" mass="11443">MSKDDDLKNSAGNALKKDFSNILKHSKRLVKGFFRGGNRGNGCDRRRPPFGGPPFFKPRSPWVMLCYPKLIVAGIIALTLLLCGVSIYGLIIIILLILIFILI</sequence>